<keyword evidence="1" id="KW-0732">Signal</keyword>
<protein>
    <submittedName>
        <fullName evidence="2">DUF1302 domain-containing protein</fullName>
    </submittedName>
</protein>
<dbReference type="AlphaFoldDB" id="A0A432YTZ6"/>
<reference evidence="2 3" key="1">
    <citation type="journal article" date="2011" name="Front. Microbiol.">
        <title>Genomic signatures of strain selection and enhancement in Bacillus atrophaeus var. globigii, a historical biowarfare simulant.</title>
        <authorList>
            <person name="Gibbons H.S."/>
            <person name="Broomall S.M."/>
            <person name="McNew L.A."/>
            <person name="Daligault H."/>
            <person name="Chapman C."/>
            <person name="Bruce D."/>
            <person name="Karavis M."/>
            <person name="Krepps M."/>
            <person name="McGregor P.A."/>
            <person name="Hong C."/>
            <person name="Park K.H."/>
            <person name="Akmal A."/>
            <person name="Feldman A."/>
            <person name="Lin J.S."/>
            <person name="Chang W.E."/>
            <person name="Higgs B.W."/>
            <person name="Demirev P."/>
            <person name="Lindquist J."/>
            <person name="Liem A."/>
            <person name="Fochler E."/>
            <person name="Read T.D."/>
            <person name="Tapia R."/>
            <person name="Johnson S."/>
            <person name="Bishop-Lilly K.A."/>
            <person name="Detter C."/>
            <person name="Han C."/>
            <person name="Sozhamannan S."/>
            <person name="Rosenzweig C.N."/>
            <person name="Skowronski E.W."/>
        </authorList>
    </citation>
    <scope>NUCLEOTIDE SEQUENCE [LARGE SCALE GENOMIC DNA]</scope>
    <source>
        <strain evidence="2 3">TPS4-2</strain>
    </source>
</reference>
<accession>A0A432YTZ6</accession>
<evidence type="ECO:0000313" key="3">
    <source>
        <dbReference type="Proteomes" id="UP000288361"/>
    </source>
</evidence>
<sequence length="632" mass="69484">MLKKLPLATAIALSFAATGQAADFEVGDYEIKFDSILSYGASWRMEDQANHLIHPGNRAGGTAGSSVGDDGNLNFDKGDLVSSVFKGVHDLSIDGDSHGAFVRFNYWYDYVISEEEMPHGHSPNGYFPNKKLNDDAFDDYSQGHGVELLDAFVYANFDIGDMPANVRVGRQVLSWGESTFVFNGINDINPLDVNAARRPGAEIKEALLPVGMISTNIGLTDVMNFEAFYQYEWDNTKLDGCGTYFSSVDIIGGPGCGLVTLNPQLIPADPVQGTPGDPNSYLSDRQSFEAGAYIGSNPMLEASDSGQWGVNLRYYSMDLGAEFGVYYLNLHNNTPIISAYNWSEDPSPSLQGVSPLDLSFSWSTSDGYPIDGPKLVLEYPEDTEVYGLSFSTNLGMWSVSGEYSYRDGMPVQINTTEILTAGLRPNAPSTFADRVTTTPFGEKANGYDRLDVSQAQISFVRFFDRFLGSDRMTFVGEVAMNSVHDMPGIQEQRYGRLPLFGKCFTQADMDPYIGAASQAGQDQVAGAFQAQVGNCDGFVTSTSWGYRTRFQFEYSNVWQGWGLNPTVQFNHDVNGHSPNSNFIEDRKSLGLNLMADYLSTYKVTLGYTMYSDSDLDPLADRDFASVSFSYAF</sequence>
<proteinExistence type="predicted"/>
<dbReference type="InterPro" id="IPR010727">
    <property type="entry name" value="DUF1302"/>
</dbReference>
<evidence type="ECO:0000313" key="2">
    <source>
        <dbReference type="EMBL" id="RUO66794.1"/>
    </source>
</evidence>
<organism evidence="2 3">
    <name type="scientific">Idiomarina piscisalsi</name>
    <dbReference type="NCBI Taxonomy" id="1096243"/>
    <lineage>
        <taxon>Bacteria</taxon>
        <taxon>Pseudomonadati</taxon>
        <taxon>Pseudomonadota</taxon>
        <taxon>Gammaproteobacteria</taxon>
        <taxon>Alteromonadales</taxon>
        <taxon>Idiomarinaceae</taxon>
        <taxon>Idiomarina</taxon>
    </lineage>
</organism>
<dbReference type="Pfam" id="PF06980">
    <property type="entry name" value="DUF1302"/>
    <property type="match status" value="1"/>
</dbReference>
<feature type="chain" id="PRO_5019453157" evidence="1">
    <location>
        <begin position="22"/>
        <end position="632"/>
    </location>
</feature>
<name>A0A432YTZ6_9GAMM</name>
<evidence type="ECO:0000256" key="1">
    <source>
        <dbReference type="SAM" id="SignalP"/>
    </source>
</evidence>
<dbReference type="Proteomes" id="UP000288361">
    <property type="component" value="Unassembled WGS sequence"/>
</dbReference>
<gene>
    <name evidence="2" type="ORF">CWI73_05820</name>
</gene>
<feature type="signal peptide" evidence="1">
    <location>
        <begin position="1"/>
        <end position="21"/>
    </location>
</feature>
<dbReference type="EMBL" id="PIQA01000003">
    <property type="protein sequence ID" value="RUO66794.1"/>
    <property type="molecule type" value="Genomic_DNA"/>
</dbReference>
<comment type="caution">
    <text evidence="2">The sequence shown here is derived from an EMBL/GenBank/DDBJ whole genome shotgun (WGS) entry which is preliminary data.</text>
</comment>